<name>A0A1H6F5T5_9GAMM</name>
<organism evidence="2 3">
    <name type="scientific">Candidatus Venteria ishoeyi</name>
    <dbReference type="NCBI Taxonomy" id="1899563"/>
    <lineage>
        <taxon>Bacteria</taxon>
        <taxon>Pseudomonadati</taxon>
        <taxon>Pseudomonadota</taxon>
        <taxon>Gammaproteobacteria</taxon>
        <taxon>Thiotrichales</taxon>
        <taxon>Thiotrichaceae</taxon>
        <taxon>Venteria</taxon>
    </lineage>
</organism>
<protein>
    <submittedName>
        <fullName evidence="2">Uncharacterized protein</fullName>
    </submittedName>
</protein>
<dbReference type="EMBL" id="FMSV02000343">
    <property type="protein sequence ID" value="SEH05537.1"/>
    <property type="molecule type" value="Genomic_DNA"/>
</dbReference>
<evidence type="ECO:0000313" key="1">
    <source>
        <dbReference type="EMBL" id="SEH05151.1"/>
    </source>
</evidence>
<reference evidence="2 3" key="1">
    <citation type="submission" date="2016-10" db="EMBL/GenBank/DDBJ databases">
        <authorList>
            <person name="de Groot N.N."/>
        </authorList>
    </citation>
    <scope>NUCLEOTIDE SEQUENCE [LARGE SCALE GENOMIC DNA]</scope>
    <source>
        <strain evidence="2">MBHS1</strain>
    </source>
</reference>
<gene>
    <name evidence="1" type="ORF">MBHS_01004</name>
    <name evidence="2" type="ORF">MBHS_01391</name>
</gene>
<keyword evidence="3" id="KW-1185">Reference proteome</keyword>
<evidence type="ECO:0000313" key="3">
    <source>
        <dbReference type="Proteomes" id="UP000236724"/>
    </source>
</evidence>
<dbReference type="Proteomes" id="UP000236724">
    <property type="component" value="Unassembled WGS sequence"/>
</dbReference>
<evidence type="ECO:0000313" key="2">
    <source>
        <dbReference type="EMBL" id="SEH05537.1"/>
    </source>
</evidence>
<proteinExistence type="predicted"/>
<sequence>MYMEIPAKIPENEEDKSHSIVLQLYNSSDADNYFAKGYWMKIRTV</sequence>
<dbReference type="EMBL" id="FMSV02000160">
    <property type="protein sequence ID" value="SEH05151.1"/>
    <property type="molecule type" value="Genomic_DNA"/>
</dbReference>
<dbReference type="AlphaFoldDB" id="A0A1H6F5T5"/>
<accession>A0A1H6F5T5</accession>
<dbReference type="RefSeq" id="WP_177428242.1">
    <property type="nucleotide sequence ID" value="NZ_FMSV02000160.1"/>
</dbReference>